<organism evidence="3 4">
    <name type="scientific">Streptomyces ruber</name>
    <dbReference type="NCBI Taxonomy" id="83378"/>
    <lineage>
        <taxon>Bacteria</taxon>
        <taxon>Bacillati</taxon>
        <taxon>Actinomycetota</taxon>
        <taxon>Actinomycetes</taxon>
        <taxon>Kitasatosporales</taxon>
        <taxon>Streptomycetaceae</taxon>
        <taxon>Streptomyces</taxon>
    </lineage>
</organism>
<evidence type="ECO:0000256" key="1">
    <source>
        <dbReference type="SAM" id="MobiDB-lite"/>
    </source>
</evidence>
<dbReference type="SUPFAM" id="SSF51182">
    <property type="entry name" value="RmlC-like cupins"/>
    <property type="match status" value="1"/>
</dbReference>
<gene>
    <name evidence="3" type="ORF">GCM10010145_61020</name>
</gene>
<dbReference type="PANTHER" id="PTHR36440">
    <property type="entry name" value="PUTATIVE (AFU_ORTHOLOGUE AFUA_8G07350)-RELATED"/>
    <property type="match status" value="1"/>
</dbReference>
<dbReference type="InterPro" id="IPR011051">
    <property type="entry name" value="RmlC_Cupin_sf"/>
</dbReference>
<feature type="region of interest" description="Disordered" evidence="1">
    <location>
        <begin position="158"/>
        <end position="178"/>
    </location>
</feature>
<reference evidence="3" key="2">
    <citation type="submission" date="2020-09" db="EMBL/GenBank/DDBJ databases">
        <authorList>
            <person name="Sun Q."/>
            <person name="Ohkuma M."/>
        </authorList>
    </citation>
    <scope>NUCLEOTIDE SEQUENCE</scope>
    <source>
        <strain evidence="3">JCM 3131</strain>
    </source>
</reference>
<accession>A0A918BPK2</accession>
<evidence type="ECO:0000259" key="2">
    <source>
        <dbReference type="Pfam" id="PF07883"/>
    </source>
</evidence>
<dbReference type="RefSeq" id="WP_189220122.1">
    <property type="nucleotide sequence ID" value="NZ_BMQK01000020.1"/>
</dbReference>
<reference evidence="3" key="1">
    <citation type="journal article" date="2014" name="Int. J. Syst. Evol. Microbiol.">
        <title>Complete genome sequence of Corynebacterium casei LMG S-19264T (=DSM 44701T), isolated from a smear-ripened cheese.</title>
        <authorList>
            <consortium name="US DOE Joint Genome Institute (JGI-PGF)"/>
            <person name="Walter F."/>
            <person name="Albersmeier A."/>
            <person name="Kalinowski J."/>
            <person name="Ruckert C."/>
        </authorList>
    </citation>
    <scope>NUCLEOTIDE SEQUENCE</scope>
    <source>
        <strain evidence="3">JCM 3131</strain>
    </source>
</reference>
<dbReference type="InterPro" id="IPR014710">
    <property type="entry name" value="RmlC-like_jellyroll"/>
</dbReference>
<dbReference type="EMBL" id="BMQK01000020">
    <property type="protein sequence ID" value="GGQ83129.1"/>
    <property type="molecule type" value="Genomic_DNA"/>
</dbReference>
<protein>
    <submittedName>
        <fullName evidence="3">Cupin</fullName>
    </submittedName>
</protein>
<dbReference type="PANTHER" id="PTHR36440:SF1">
    <property type="entry name" value="PUTATIVE (AFU_ORTHOLOGUE AFUA_8G07350)-RELATED"/>
    <property type="match status" value="1"/>
</dbReference>
<keyword evidence="4" id="KW-1185">Reference proteome</keyword>
<evidence type="ECO:0000313" key="4">
    <source>
        <dbReference type="Proteomes" id="UP000620156"/>
    </source>
</evidence>
<feature type="domain" description="Cupin type-2" evidence="2">
    <location>
        <begin position="54"/>
        <end position="121"/>
    </location>
</feature>
<proteinExistence type="predicted"/>
<comment type="caution">
    <text evidence="3">The sequence shown here is derived from an EMBL/GenBank/DDBJ whole genome shotgun (WGS) entry which is preliminary data.</text>
</comment>
<dbReference type="Pfam" id="PF07883">
    <property type="entry name" value="Cupin_2"/>
    <property type="match status" value="1"/>
</dbReference>
<dbReference type="Proteomes" id="UP000620156">
    <property type="component" value="Unassembled WGS sequence"/>
</dbReference>
<feature type="compositionally biased region" description="Basic and acidic residues" evidence="1">
    <location>
        <begin position="164"/>
        <end position="178"/>
    </location>
</feature>
<dbReference type="Gene3D" id="2.60.120.10">
    <property type="entry name" value="Jelly Rolls"/>
    <property type="match status" value="1"/>
</dbReference>
<dbReference type="InterPro" id="IPR053146">
    <property type="entry name" value="QDO-like"/>
</dbReference>
<dbReference type="AlphaFoldDB" id="A0A918BPK2"/>
<sequence>MTEQAKSSSEAQAAPAVSVVGPDDGEMIVLGATRMRVLEDGSHTEHRLGIAESVLAPHTPGPPQHRHARHDEGFYIVSGTVRFTVGDKDYDATTGTLVMVPPGVPHTFANPTGQPAVMLSTFAPALYVQYFRDLQSMSADGRPLTPQAALHVMGRYATEPATDPSRDRPDDTARPSPL</sequence>
<dbReference type="InterPro" id="IPR013096">
    <property type="entry name" value="Cupin_2"/>
</dbReference>
<name>A0A918BPK2_9ACTN</name>
<evidence type="ECO:0000313" key="3">
    <source>
        <dbReference type="EMBL" id="GGQ83129.1"/>
    </source>
</evidence>